<dbReference type="Proteomes" id="UP001057375">
    <property type="component" value="Unassembled WGS sequence"/>
</dbReference>
<dbReference type="Pfam" id="PF01208">
    <property type="entry name" value="URO-D"/>
    <property type="match status" value="1"/>
</dbReference>
<keyword evidence="3" id="KW-1185">Reference proteome</keyword>
<feature type="domain" description="Uroporphyrinogen decarboxylase (URO-D)" evidence="1">
    <location>
        <begin position="3"/>
        <end position="114"/>
    </location>
</feature>
<gene>
    <name evidence="2" type="ORF">ADUPG1_007589</name>
</gene>
<evidence type="ECO:0000313" key="2">
    <source>
        <dbReference type="EMBL" id="GKT34035.1"/>
    </source>
</evidence>
<dbReference type="PANTHER" id="PTHR47099:SF1">
    <property type="entry name" value="METHYLCOBAMIDE:COM METHYLTRANSFERASE MTBA"/>
    <property type="match status" value="1"/>
</dbReference>
<reference evidence="2" key="1">
    <citation type="submission" date="2022-03" db="EMBL/GenBank/DDBJ databases">
        <title>Draft genome sequence of Aduncisulcus paluster, a free-living microaerophilic Fornicata.</title>
        <authorList>
            <person name="Yuyama I."/>
            <person name="Kume K."/>
            <person name="Tamura T."/>
            <person name="Inagaki Y."/>
            <person name="Hashimoto T."/>
        </authorList>
    </citation>
    <scope>NUCLEOTIDE SEQUENCE</scope>
    <source>
        <strain evidence="2">NY0171</strain>
    </source>
</reference>
<dbReference type="PANTHER" id="PTHR47099">
    <property type="entry name" value="METHYLCOBAMIDE:COM METHYLTRANSFERASE MTBA"/>
    <property type="match status" value="1"/>
</dbReference>
<feature type="non-terminal residue" evidence="2">
    <location>
        <position position="115"/>
    </location>
</feature>
<name>A0ABQ5KND7_9EUKA</name>
<comment type="caution">
    <text evidence="2">The sequence shown here is derived from an EMBL/GenBank/DDBJ whole genome shotgun (WGS) entry which is preliminary data.</text>
</comment>
<accession>A0ABQ5KND7</accession>
<dbReference type="InterPro" id="IPR052024">
    <property type="entry name" value="Methanogen_methyltrans"/>
</dbReference>
<dbReference type="InterPro" id="IPR038071">
    <property type="entry name" value="UROD/MetE-like_sf"/>
</dbReference>
<sequence length="115" mass="12766">MTPLERMKAFGSGAAYDRVPCCPFTGESFSNYFGYGLDAYNHDKDIIVDVITKTFEMFEPDNCSIGPGLHGMPEAMGAELKFFENDIPRIGKPGIENYGQIDNLSVVDPYKDGRL</sequence>
<dbReference type="EMBL" id="BQXS01010662">
    <property type="protein sequence ID" value="GKT34035.1"/>
    <property type="molecule type" value="Genomic_DNA"/>
</dbReference>
<protein>
    <submittedName>
        <fullName evidence="2">Uroporphyrinogen decarboxylase family protein</fullName>
    </submittedName>
</protein>
<evidence type="ECO:0000259" key="1">
    <source>
        <dbReference type="Pfam" id="PF01208"/>
    </source>
</evidence>
<organism evidence="2 3">
    <name type="scientific">Aduncisulcus paluster</name>
    <dbReference type="NCBI Taxonomy" id="2918883"/>
    <lineage>
        <taxon>Eukaryota</taxon>
        <taxon>Metamonada</taxon>
        <taxon>Carpediemonas-like organisms</taxon>
        <taxon>Aduncisulcus</taxon>
    </lineage>
</organism>
<evidence type="ECO:0000313" key="3">
    <source>
        <dbReference type="Proteomes" id="UP001057375"/>
    </source>
</evidence>
<dbReference type="InterPro" id="IPR000257">
    <property type="entry name" value="Uroporphyrinogen_deCOase"/>
</dbReference>
<proteinExistence type="predicted"/>
<dbReference type="SUPFAM" id="SSF51726">
    <property type="entry name" value="UROD/MetE-like"/>
    <property type="match status" value="1"/>
</dbReference>
<dbReference type="Gene3D" id="3.20.20.210">
    <property type="match status" value="1"/>
</dbReference>